<dbReference type="Pfam" id="PF01467">
    <property type="entry name" value="CTP_transf_like"/>
    <property type="match status" value="1"/>
</dbReference>
<evidence type="ECO:0000256" key="2">
    <source>
        <dbReference type="ARBA" id="ARBA00022679"/>
    </source>
</evidence>
<dbReference type="UniPathway" id="UPA00253">
    <property type="reaction ID" value="UER00600"/>
</dbReference>
<dbReference type="EC" id="2.7.7.1" evidence="4 5"/>
<gene>
    <name evidence="7" type="ORF">NAS2_0291</name>
</gene>
<evidence type="ECO:0000313" key="7">
    <source>
        <dbReference type="EMBL" id="BBE41684.1"/>
    </source>
</evidence>
<comment type="pathway">
    <text evidence="4">Cofactor biosynthesis; NAD(+) biosynthesis; NAD(+) from nicotinamide D-ribonucleotide: step 1/1.</text>
</comment>
<comment type="similarity">
    <text evidence="1 4">Belongs to the archaeal NMN adenylyltransferase family.</text>
</comment>
<dbReference type="PANTHER" id="PTHR21342">
    <property type="entry name" value="PHOSPHOPANTETHEINE ADENYLYLTRANSFERASE"/>
    <property type="match status" value="1"/>
</dbReference>
<evidence type="ECO:0000256" key="3">
    <source>
        <dbReference type="ARBA" id="ARBA00022695"/>
    </source>
</evidence>
<dbReference type="GO" id="GO:0005524">
    <property type="term" value="F:ATP binding"/>
    <property type="evidence" value="ECO:0007669"/>
    <property type="project" value="UniProtKB-KW"/>
</dbReference>
<keyword evidence="4" id="KW-0067">ATP-binding</keyword>
<feature type="domain" description="Cytidyltransferase-like" evidence="6">
    <location>
        <begin position="5"/>
        <end position="72"/>
    </location>
</feature>
<protein>
    <recommendedName>
        <fullName evidence="4 5">Nicotinamide-nucleotide adenylyltransferase</fullName>
        <ecNumber evidence="4 5">2.7.7.1</ecNumber>
    </recommendedName>
    <alternativeName>
        <fullName evidence="4">NAD(+) diphosphorylase</fullName>
    </alternativeName>
    <alternativeName>
        <fullName evidence="4">NAD(+) pyrophosphorylase</fullName>
    </alternativeName>
    <alternativeName>
        <fullName evidence="4">NMN adenylyltransferase</fullName>
    </alternativeName>
</protein>
<dbReference type="GO" id="GO:0005737">
    <property type="term" value="C:cytoplasm"/>
    <property type="evidence" value="ECO:0007669"/>
    <property type="project" value="UniProtKB-SubCell"/>
</dbReference>
<dbReference type="SUPFAM" id="SSF52374">
    <property type="entry name" value="Nucleotidylyl transferase"/>
    <property type="match status" value="1"/>
</dbReference>
<keyword evidence="2 4" id="KW-0808">Transferase</keyword>
<evidence type="ECO:0000313" key="8">
    <source>
        <dbReference type="Proteomes" id="UP000509448"/>
    </source>
</evidence>
<sequence>MRTGIFVGRFQPFHKGHLEAVRYALGRVDRLVIVIGSAQRNYEPRNPFTLGERIEMIWRVLRTEGLLDRVLIVPVQDVENHATWVKFVEASVPEFSHVFSNDPLTLELFRAEGYDAAEVPLLNRPLYMATEVRQRMANGGNWEDLVPSPVAEYLKEIGGVDRVRRILGAE</sequence>
<dbReference type="GO" id="GO:0009435">
    <property type="term" value="P:NAD+ biosynthetic process"/>
    <property type="evidence" value="ECO:0007669"/>
    <property type="project" value="UniProtKB-UniRule"/>
</dbReference>
<dbReference type="NCBIfam" id="TIGR00125">
    <property type="entry name" value="cyt_tran_rel"/>
    <property type="match status" value="1"/>
</dbReference>
<dbReference type="GO" id="GO:0000309">
    <property type="term" value="F:nicotinamide-nucleotide adenylyltransferase activity"/>
    <property type="evidence" value="ECO:0007669"/>
    <property type="project" value="UniProtKB-UniRule"/>
</dbReference>
<keyword evidence="3 4" id="KW-0548">Nucleotidyltransferase</keyword>
<dbReference type="Proteomes" id="UP000509448">
    <property type="component" value="Chromosome"/>
</dbReference>
<dbReference type="KEGG" id="ccai:NAS2_0291"/>
<keyword evidence="4" id="KW-0963">Cytoplasm</keyword>
<keyword evidence="8" id="KW-1185">Reference proteome</keyword>
<comment type="subcellular location">
    <subcellularLocation>
        <location evidence="4">Cytoplasm</location>
    </subcellularLocation>
</comment>
<proteinExistence type="inferred from homology"/>
<dbReference type="NCBIfam" id="TIGR01527">
    <property type="entry name" value="arch_NMN_Atrans"/>
    <property type="match status" value="1"/>
</dbReference>
<evidence type="ECO:0000256" key="5">
    <source>
        <dbReference type="NCBIfam" id="TIGR01527"/>
    </source>
</evidence>
<evidence type="ECO:0000256" key="1">
    <source>
        <dbReference type="ARBA" id="ARBA00010124"/>
    </source>
</evidence>
<dbReference type="RefSeq" id="WP_174447998.1">
    <property type="nucleotide sequence ID" value="NZ_AP018732.1"/>
</dbReference>
<dbReference type="NCBIfam" id="NF002243">
    <property type="entry name" value="PRK01153.1"/>
    <property type="match status" value="1"/>
</dbReference>
<name>A0A4P2VB02_9ARCH</name>
<accession>A0A4P2VB02</accession>
<keyword evidence="4" id="KW-0520">NAD</keyword>
<dbReference type="HAMAP" id="MF_00243">
    <property type="entry name" value="NMN_adenylyltr"/>
    <property type="match status" value="1"/>
</dbReference>
<dbReference type="AlphaFoldDB" id="A0A4P2VB02"/>
<organism evidence="7 8">
    <name type="scientific">Conexivisphaera calida</name>
    <dbReference type="NCBI Taxonomy" id="1874277"/>
    <lineage>
        <taxon>Archaea</taxon>
        <taxon>Nitrososphaerota</taxon>
        <taxon>Conexivisphaeria</taxon>
        <taxon>Conexivisphaerales</taxon>
        <taxon>Conexivisphaeraceae</taxon>
        <taxon>Conexivisphaera</taxon>
    </lineage>
</organism>
<evidence type="ECO:0000256" key="4">
    <source>
        <dbReference type="HAMAP-Rule" id="MF_00243"/>
    </source>
</evidence>
<dbReference type="GeneID" id="55584108"/>
<dbReference type="EMBL" id="AP018732">
    <property type="protein sequence ID" value="BBE41684.1"/>
    <property type="molecule type" value="Genomic_DNA"/>
</dbReference>
<dbReference type="Gene3D" id="3.40.50.620">
    <property type="entry name" value="HUPs"/>
    <property type="match status" value="1"/>
</dbReference>
<keyword evidence="4" id="KW-0547">Nucleotide-binding</keyword>
<dbReference type="OrthoDB" id="264480at2157"/>
<comment type="catalytic activity">
    <reaction evidence="4">
        <text>beta-nicotinamide D-ribonucleotide + ATP + H(+) = diphosphate + NAD(+)</text>
        <dbReference type="Rhea" id="RHEA:21360"/>
        <dbReference type="ChEBI" id="CHEBI:14649"/>
        <dbReference type="ChEBI" id="CHEBI:15378"/>
        <dbReference type="ChEBI" id="CHEBI:30616"/>
        <dbReference type="ChEBI" id="CHEBI:33019"/>
        <dbReference type="ChEBI" id="CHEBI:57540"/>
        <dbReference type="EC" id="2.7.7.1"/>
    </reaction>
</comment>
<reference evidence="7 8" key="1">
    <citation type="journal article" date="2019" name="ISME J.">
        <title>Isolation and characterization of a thermophilic sulfur- and iron-reducing thaumarchaeote from a terrestrial acidic hot spring.</title>
        <authorList>
            <person name="Kato S."/>
            <person name="Itoh T."/>
            <person name="Yuki M."/>
            <person name="Nagamori M."/>
            <person name="Ohnishi M."/>
            <person name="Uematsu K."/>
            <person name="Suzuki K."/>
            <person name="Takashina T."/>
            <person name="Ohkuma M."/>
        </authorList>
    </citation>
    <scope>NUCLEOTIDE SEQUENCE [LARGE SCALE GENOMIC DNA]</scope>
    <source>
        <strain evidence="7 8">NAS-02</strain>
    </source>
</reference>
<dbReference type="InterPro" id="IPR004821">
    <property type="entry name" value="Cyt_trans-like"/>
</dbReference>
<keyword evidence="4" id="KW-0662">Pyridine nucleotide biosynthesis</keyword>
<evidence type="ECO:0000259" key="6">
    <source>
        <dbReference type="Pfam" id="PF01467"/>
    </source>
</evidence>
<dbReference type="PANTHER" id="PTHR21342:SF0">
    <property type="entry name" value="BIFUNCTIONAL NMN ADENYLYLTRANSFERASE_NUDIX HYDROLASE"/>
    <property type="match status" value="1"/>
</dbReference>
<dbReference type="InterPro" id="IPR006418">
    <property type="entry name" value="NMN_Atrans_arc"/>
</dbReference>
<dbReference type="InterPro" id="IPR014729">
    <property type="entry name" value="Rossmann-like_a/b/a_fold"/>
</dbReference>